<keyword evidence="2" id="KW-1185">Reference proteome</keyword>
<organism evidence="1 2">
    <name type="scientific">Collybia nuda</name>
    <dbReference type="NCBI Taxonomy" id="64659"/>
    <lineage>
        <taxon>Eukaryota</taxon>
        <taxon>Fungi</taxon>
        <taxon>Dikarya</taxon>
        <taxon>Basidiomycota</taxon>
        <taxon>Agaricomycotina</taxon>
        <taxon>Agaricomycetes</taxon>
        <taxon>Agaricomycetidae</taxon>
        <taxon>Agaricales</taxon>
        <taxon>Tricholomatineae</taxon>
        <taxon>Clitocybaceae</taxon>
        <taxon>Collybia</taxon>
    </lineage>
</organism>
<evidence type="ECO:0000313" key="2">
    <source>
        <dbReference type="Proteomes" id="UP000807353"/>
    </source>
</evidence>
<dbReference type="Proteomes" id="UP000807353">
    <property type="component" value="Unassembled WGS sequence"/>
</dbReference>
<dbReference type="EMBL" id="MU150265">
    <property type="protein sequence ID" value="KAF9463099.1"/>
    <property type="molecule type" value="Genomic_DNA"/>
</dbReference>
<accession>A0A9P5Y5K4</accession>
<proteinExistence type="predicted"/>
<gene>
    <name evidence="1" type="ORF">BDZ94DRAFT_1259607</name>
</gene>
<comment type="caution">
    <text evidence="1">The sequence shown here is derived from an EMBL/GenBank/DDBJ whole genome shotgun (WGS) entry which is preliminary data.</text>
</comment>
<name>A0A9P5Y5K4_9AGAR</name>
<dbReference type="AlphaFoldDB" id="A0A9P5Y5K4"/>
<evidence type="ECO:0000313" key="1">
    <source>
        <dbReference type="EMBL" id="KAF9463099.1"/>
    </source>
</evidence>
<reference evidence="1" key="1">
    <citation type="submission" date="2020-11" db="EMBL/GenBank/DDBJ databases">
        <authorList>
            <consortium name="DOE Joint Genome Institute"/>
            <person name="Ahrendt S."/>
            <person name="Riley R."/>
            <person name="Andreopoulos W."/>
            <person name="Labutti K."/>
            <person name="Pangilinan J."/>
            <person name="Ruiz-Duenas F.J."/>
            <person name="Barrasa J.M."/>
            <person name="Sanchez-Garcia M."/>
            <person name="Camarero S."/>
            <person name="Miyauchi S."/>
            <person name="Serrano A."/>
            <person name="Linde D."/>
            <person name="Babiker R."/>
            <person name="Drula E."/>
            <person name="Ayuso-Fernandez I."/>
            <person name="Pacheco R."/>
            <person name="Padilla G."/>
            <person name="Ferreira P."/>
            <person name="Barriuso J."/>
            <person name="Kellner H."/>
            <person name="Castanera R."/>
            <person name="Alfaro M."/>
            <person name="Ramirez L."/>
            <person name="Pisabarro A.G."/>
            <person name="Kuo A."/>
            <person name="Tritt A."/>
            <person name="Lipzen A."/>
            <person name="He G."/>
            <person name="Yan M."/>
            <person name="Ng V."/>
            <person name="Cullen D."/>
            <person name="Martin F."/>
            <person name="Rosso M.-N."/>
            <person name="Henrissat B."/>
            <person name="Hibbett D."/>
            <person name="Martinez A.T."/>
            <person name="Grigoriev I.V."/>
        </authorList>
    </citation>
    <scope>NUCLEOTIDE SEQUENCE</scope>
    <source>
        <strain evidence="1">CBS 247.69</strain>
    </source>
</reference>
<sequence>MMVREEGYSYSWLLSTKAWRADLSITLSLSTRWLNIRDDGTLSPSVIRSPVSLRSSGTIPSPSLDSALVRPFVSL</sequence>
<protein>
    <submittedName>
        <fullName evidence="1">Uncharacterized protein</fullName>
    </submittedName>
</protein>